<dbReference type="PANTHER" id="PTHR48174:SF5">
    <property type="entry name" value="VACUOLAR PROTEIN SORTING-ASSOCIATED PROTEIN 62"/>
    <property type="match status" value="1"/>
</dbReference>
<sequence>MLVVRKHTTPCGDGEPYLPISVDAVLGRQDVTLRTPHGTIDAPTASQLATAGPDSYLDLPGNALRPGCSYEKWYDQIREGHSPSIYARVVTDQGHVVVQYWFYYVYNDWNDRHESDWEMIQVDFDVPTVAAALRTEPVQTAYAQHEGSEVADWGEDKLRLVDGTHPVVYPGQGSHASYYSQEHWLGRGAATGFGCDNTTAPGTQIRPQVILLPSTVPTDPNDPFAWLAFTGHWGEKQPTFNNGPTGPATKTQWSTPIAWVDDEGRPASVDLPQVPTMATTAFCGMVSQGSTLFLKLLAQPVLTGGLILAAVALAIWLAARTKWRRSAPGTVDRERSVGQILAAMFAIAWRLTAQLLPVAGVLFVSTYIVRTLTRLAIHIGPKGTITDLDPGVNAWWTWVIAGIGWVLVAIIDAVCAAIVLDLLEQLRDGHTPDVRAAAREVNEHRTPVYVFLVTVLLVGTAFITFWLAPLALVMLTLWSVAMAAAAVEERPLRAAFKRSAQLVRTRPVKSAIVAMLLVLTAAGVGPVIGGALLLLTGWPIWIEDLIGGLMTAVVIPAAVIGLGLLFFDLRRRADQTQ</sequence>
<feature type="transmembrane region" description="Helical" evidence="1">
    <location>
        <begin position="340"/>
        <end position="364"/>
    </location>
</feature>
<dbReference type="Proteomes" id="UP000250028">
    <property type="component" value="Unassembled WGS sequence"/>
</dbReference>
<dbReference type="AlphaFoldDB" id="A0A2Y8ZPN2"/>
<evidence type="ECO:0000256" key="1">
    <source>
        <dbReference type="SAM" id="Phobius"/>
    </source>
</evidence>
<evidence type="ECO:0000313" key="2">
    <source>
        <dbReference type="EMBL" id="SSA34290.1"/>
    </source>
</evidence>
<dbReference type="EMBL" id="UESZ01000001">
    <property type="protein sequence ID" value="SSA34290.1"/>
    <property type="molecule type" value="Genomic_DNA"/>
</dbReference>
<gene>
    <name evidence="2" type="ORF">SAMN04489750_1601</name>
</gene>
<feature type="transmembrane region" description="Helical" evidence="1">
    <location>
        <begin position="471"/>
        <end position="487"/>
    </location>
</feature>
<keyword evidence="1" id="KW-1133">Transmembrane helix</keyword>
<proteinExistence type="predicted"/>
<keyword evidence="3" id="KW-1185">Reference proteome</keyword>
<feature type="transmembrane region" description="Helical" evidence="1">
    <location>
        <begin position="297"/>
        <end position="319"/>
    </location>
</feature>
<keyword evidence="1" id="KW-0812">Transmembrane</keyword>
<evidence type="ECO:0000313" key="3">
    <source>
        <dbReference type="Proteomes" id="UP000250028"/>
    </source>
</evidence>
<accession>A0A2Y8ZPN2</accession>
<dbReference type="PANTHER" id="PTHR48174">
    <property type="entry name" value="DUF946 FAMILY PROTEIN"/>
    <property type="match status" value="1"/>
</dbReference>
<feature type="transmembrane region" description="Helical" evidence="1">
    <location>
        <begin position="545"/>
        <end position="567"/>
    </location>
</feature>
<keyword evidence="1" id="KW-0472">Membrane</keyword>
<feature type="transmembrane region" description="Helical" evidence="1">
    <location>
        <begin position="448"/>
        <end position="465"/>
    </location>
</feature>
<organism evidence="2 3">
    <name type="scientific">Branchiibius hedensis</name>
    <dbReference type="NCBI Taxonomy" id="672460"/>
    <lineage>
        <taxon>Bacteria</taxon>
        <taxon>Bacillati</taxon>
        <taxon>Actinomycetota</taxon>
        <taxon>Actinomycetes</taxon>
        <taxon>Micrococcales</taxon>
        <taxon>Dermacoccaceae</taxon>
        <taxon>Branchiibius</taxon>
    </lineage>
</organism>
<feature type="transmembrane region" description="Helical" evidence="1">
    <location>
        <begin position="395"/>
        <end position="420"/>
    </location>
</feature>
<name>A0A2Y8ZPN2_9MICO</name>
<feature type="transmembrane region" description="Helical" evidence="1">
    <location>
        <begin position="508"/>
        <end position="533"/>
    </location>
</feature>
<reference evidence="3" key="1">
    <citation type="submission" date="2016-10" db="EMBL/GenBank/DDBJ databases">
        <authorList>
            <person name="Varghese N."/>
            <person name="Submissions S."/>
        </authorList>
    </citation>
    <scope>NUCLEOTIDE SEQUENCE [LARGE SCALE GENOMIC DNA]</scope>
    <source>
        <strain evidence="3">DSM 22951</strain>
    </source>
</reference>
<protein>
    <submittedName>
        <fullName evidence="2">Uncharacterized protein</fullName>
    </submittedName>
</protein>